<name>A0A1I1SNL3_9BACT</name>
<evidence type="ECO:0000256" key="7">
    <source>
        <dbReference type="ARBA" id="ARBA00023157"/>
    </source>
</evidence>
<feature type="binding site" evidence="9">
    <location>
        <position position="32"/>
    </location>
    <ligand>
        <name>ATP</name>
        <dbReference type="ChEBI" id="CHEBI:30616"/>
    </ligand>
</feature>
<feature type="active site" description="Nucleophile" evidence="9">
    <location>
        <position position="102"/>
    </location>
</feature>
<dbReference type="Gene3D" id="3.40.50.620">
    <property type="entry name" value="HUPs"/>
    <property type="match status" value="1"/>
</dbReference>
<dbReference type="NCBIfam" id="NF001138">
    <property type="entry name" value="PRK00143.1"/>
    <property type="match status" value="1"/>
</dbReference>
<comment type="catalytic activity">
    <reaction evidence="8 9">
        <text>S-sulfanyl-L-cysteinyl-[protein] + uridine(34) in tRNA + AH2 + ATP = 2-thiouridine(34) in tRNA + L-cysteinyl-[protein] + A + AMP + diphosphate + H(+)</text>
        <dbReference type="Rhea" id="RHEA:47032"/>
        <dbReference type="Rhea" id="RHEA-COMP:10131"/>
        <dbReference type="Rhea" id="RHEA-COMP:11726"/>
        <dbReference type="Rhea" id="RHEA-COMP:11727"/>
        <dbReference type="Rhea" id="RHEA-COMP:11728"/>
        <dbReference type="ChEBI" id="CHEBI:13193"/>
        <dbReference type="ChEBI" id="CHEBI:15378"/>
        <dbReference type="ChEBI" id="CHEBI:17499"/>
        <dbReference type="ChEBI" id="CHEBI:29950"/>
        <dbReference type="ChEBI" id="CHEBI:30616"/>
        <dbReference type="ChEBI" id="CHEBI:33019"/>
        <dbReference type="ChEBI" id="CHEBI:61963"/>
        <dbReference type="ChEBI" id="CHEBI:65315"/>
        <dbReference type="ChEBI" id="CHEBI:87170"/>
        <dbReference type="ChEBI" id="CHEBI:456215"/>
        <dbReference type="EC" id="2.8.1.13"/>
    </reaction>
</comment>
<dbReference type="PANTHER" id="PTHR11933">
    <property type="entry name" value="TRNA 5-METHYLAMINOMETHYL-2-THIOURIDYLATE -METHYLTRANSFERASE"/>
    <property type="match status" value="1"/>
</dbReference>
<dbReference type="Proteomes" id="UP000199400">
    <property type="component" value="Unassembled WGS sequence"/>
</dbReference>
<feature type="active site" description="Cysteine persulfide intermediate" evidence="9">
    <location>
        <position position="194"/>
    </location>
</feature>
<dbReference type="HAMAP" id="MF_00144">
    <property type="entry name" value="tRNA_thiouridyl_MnmA"/>
    <property type="match status" value="1"/>
</dbReference>
<keyword evidence="3 9" id="KW-0819">tRNA processing</keyword>
<keyword evidence="6 9" id="KW-0694">RNA-binding</keyword>
<reference evidence="13" key="1">
    <citation type="submission" date="2016-10" db="EMBL/GenBank/DDBJ databases">
        <authorList>
            <person name="Varghese N."/>
            <person name="Submissions S."/>
        </authorList>
    </citation>
    <scope>NUCLEOTIDE SEQUENCE [LARGE SCALE GENOMIC DNA]</scope>
    <source>
        <strain evidence="13">ATCC 25963</strain>
    </source>
</reference>
<dbReference type="EC" id="2.8.1.13" evidence="9"/>
<feature type="site" description="Interaction with tRNA" evidence="9">
    <location>
        <position position="127"/>
    </location>
</feature>
<evidence type="ECO:0000313" key="13">
    <source>
        <dbReference type="Proteomes" id="UP000199400"/>
    </source>
</evidence>
<evidence type="ECO:0000256" key="6">
    <source>
        <dbReference type="ARBA" id="ARBA00022884"/>
    </source>
</evidence>
<protein>
    <recommendedName>
        <fullName evidence="9">tRNA-specific 2-thiouridylase MnmA</fullName>
        <ecNumber evidence="9">2.8.1.13</ecNumber>
    </recommendedName>
</protein>
<dbReference type="STRING" id="54.SAMN02745121_00165"/>
<dbReference type="SUPFAM" id="SSF52402">
    <property type="entry name" value="Adenine nucleotide alpha hydrolases-like"/>
    <property type="match status" value="1"/>
</dbReference>
<dbReference type="InterPro" id="IPR004506">
    <property type="entry name" value="MnmA-like"/>
</dbReference>
<keyword evidence="1 9" id="KW-0820">tRNA-binding</keyword>
<keyword evidence="2 9" id="KW-0808">Transferase</keyword>
<evidence type="ECO:0000256" key="5">
    <source>
        <dbReference type="ARBA" id="ARBA00022840"/>
    </source>
</evidence>
<feature type="site" description="Interaction with tRNA" evidence="9">
    <location>
        <position position="338"/>
    </location>
</feature>
<evidence type="ECO:0000259" key="10">
    <source>
        <dbReference type="Pfam" id="PF20258"/>
    </source>
</evidence>
<dbReference type="Pfam" id="PF20259">
    <property type="entry name" value="tRNA_Me_trans_M"/>
    <property type="match status" value="1"/>
</dbReference>
<keyword evidence="7" id="KW-1015">Disulfide bond</keyword>
<keyword evidence="5 9" id="KW-0067">ATP-binding</keyword>
<gene>
    <name evidence="9" type="primary">mnmA</name>
    <name evidence="12" type="ORF">SAMN02745121_00165</name>
</gene>
<sequence length="359" mass="38030">MRIVCAMSGGVDSSVAAALLVEAGHEVVGLTMRLYDASGHERQGRGGSCCSPAEIDQARDVCALLGIPHYTVDEQERFTAHVIDDFAREYARGRTPNPCVRCNEHVKFGPLVARARALGAEALATGHYARLEDGALLRAVDAAKDQSYFLFAVPPALLAGVRFPLGTWHKDQVRAKARALGLPSADTPDSQELCFVGGRDHGEVVEARAAALGLGTADLGPGEVVDAEGRVLGAHGGIHRVTIGQRRGLRIPGSSPRYVLRVLPEQRQVVVGDAASLQTHALTLTDVRRLAPLGERETLRAEVQIRHRGRPAPGRVELAGERATVVFDEPVQAAAPGQAAVIYAGERVLGGGWIAEAAG</sequence>
<evidence type="ECO:0000259" key="11">
    <source>
        <dbReference type="Pfam" id="PF20259"/>
    </source>
</evidence>
<organism evidence="12 13">
    <name type="scientific">Nannocystis exedens</name>
    <dbReference type="NCBI Taxonomy" id="54"/>
    <lineage>
        <taxon>Bacteria</taxon>
        <taxon>Pseudomonadati</taxon>
        <taxon>Myxococcota</taxon>
        <taxon>Polyangia</taxon>
        <taxon>Nannocystales</taxon>
        <taxon>Nannocystaceae</taxon>
        <taxon>Nannocystis</taxon>
    </lineage>
</organism>
<dbReference type="GO" id="GO:0103016">
    <property type="term" value="F:tRNA-uridine 2-sulfurtransferase activity"/>
    <property type="evidence" value="ECO:0007669"/>
    <property type="project" value="UniProtKB-EC"/>
</dbReference>
<dbReference type="Gene3D" id="2.40.30.10">
    <property type="entry name" value="Translation factors"/>
    <property type="match status" value="1"/>
</dbReference>
<comment type="caution">
    <text evidence="9">Lacks conserved residue(s) required for the propagation of feature annotation.</text>
</comment>
<dbReference type="InterPro" id="IPR046885">
    <property type="entry name" value="MnmA-like_C"/>
</dbReference>
<evidence type="ECO:0000256" key="9">
    <source>
        <dbReference type="HAMAP-Rule" id="MF_00144"/>
    </source>
</evidence>
<dbReference type="CDD" id="cd01998">
    <property type="entry name" value="MnmA_TRMU-like"/>
    <property type="match status" value="1"/>
</dbReference>
<dbReference type="Pfam" id="PF20258">
    <property type="entry name" value="tRNA_Me_trans_C"/>
    <property type="match status" value="1"/>
</dbReference>
<comment type="similarity">
    <text evidence="9">Belongs to the MnmA/TRMU family.</text>
</comment>
<dbReference type="InterPro" id="IPR023382">
    <property type="entry name" value="MnmA-like_central_sf"/>
</dbReference>
<evidence type="ECO:0000256" key="2">
    <source>
        <dbReference type="ARBA" id="ARBA00022679"/>
    </source>
</evidence>
<dbReference type="GO" id="GO:0000049">
    <property type="term" value="F:tRNA binding"/>
    <property type="evidence" value="ECO:0007669"/>
    <property type="project" value="UniProtKB-KW"/>
</dbReference>
<feature type="domain" description="tRNA-specific 2-thiouridylase MnmA-like central" evidence="11">
    <location>
        <begin position="221"/>
        <end position="273"/>
    </location>
</feature>
<evidence type="ECO:0000256" key="8">
    <source>
        <dbReference type="ARBA" id="ARBA00051542"/>
    </source>
</evidence>
<accession>A0A1I1SNL3</accession>
<dbReference type="RefSeq" id="WP_096333256.1">
    <property type="nucleotide sequence ID" value="NZ_FOMX01000002.1"/>
</dbReference>
<dbReference type="Gene3D" id="2.30.30.280">
    <property type="entry name" value="Adenine nucleotide alpha hydrolases-like domains"/>
    <property type="match status" value="1"/>
</dbReference>
<dbReference type="NCBIfam" id="TIGR00420">
    <property type="entry name" value="trmU"/>
    <property type="match status" value="1"/>
</dbReference>
<keyword evidence="9" id="KW-0963">Cytoplasm</keyword>
<dbReference type="InterPro" id="IPR046884">
    <property type="entry name" value="MnmA-like_central"/>
</dbReference>
<dbReference type="PANTHER" id="PTHR11933:SF5">
    <property type="entry name" value="MITOCHONDRIAL TRNA-SPECIFIC 2-THIOURIDYLASE 1"/>
    <property type="match status" value="1"/>
</dbReference>
<dbReference type="Pfam" id="PF03054">
    <property type="entry name" value="tRNA_Me_trans"/>
    <property type="match status" value="1"/>
</dbReference>
<dbReference type="EMBL" id="FOMX01000002">
    <property type="protein sequence ID" value="SFD48054.1"/>
    <property type="molecule type" value="Genomic_DNA"/>
</dbReference>
<feature type="binding site" evidence="9">
    <location>
        <begin position="6"/>
        <end position="13"/>
    </location>
    <ligand>
        <name>ATP</name>
        <dbReference type="ChEBI" id="CHEBI:30616"/>
    </ligand>
</feature>
<proteinExistence type="inferred from homology"/>
<feature type="region of interest" description="Interaction with tRNA" evidence="9">
    <location>
        <begin position="144"/>
        <end position="146"/>
    </location>
</feature>
<feature type="domain" description="tRNA-specific 2-thiouridylase MnmA-like C-terminal" evidence="10">
    <location>
        <begin position="280"/>
        <end position="354"/>
    </location>
</feature>
<dbReference type="GO" id="GO:0002143">
    <property type="term" value="P:tRNA wobble position uridine thiolation"/>
    <property type="evidence" value="ECO:0007669"/>
    <property type="project" value="TreeGrafter"/>
</dbReference>
<dbReference type="AlphaFoldDB" id="A0A1I1SNL3"/>
<dbReference type="GO" id="GO:0005737">
    <property type="term" value="C:cytoplasm"/>
    <property type="evidence" value="ECO:0007669"/>
    <property type="project" value="UniProtKB-SubCell"/>
</dbReference>
<keyword evidence="13" id="KW-1185">Reference proteome</keyword>
<evidence type="ECO:0000256" key="1">
    <source>
        <dbReference type="ARBA" id="ARBA00022555"/>
    </source>
</evidence>
<evidence type="ECO:0000256" key="4">
    <source>
        <dbReference type="ARBA" id="ARBA00022741"/>
    </source>
</evidence>
<evidence type="ECO:0000256" key="3">
    <source>
        <dbReference type="ARBA" id="ARBA00022694"/>
    </source>
</evidence>
<keyword evidence="4 9" id="KW-0547">Nucleotide-binding</keyword>
<comment type="function">
    <text evidence="9">Catalyzes the 2-thiolation of uridine at the wobble position (U34) of tRNA, leading to the formation of s(2)U34.</text>
</comment>
<dbReference type="InterPro" id="IPR014729">
    <property type="entry name" value="Rossmann-like_a/b/a_fold"/>
</dbReference>
<keyword evidence="12" id="KW-0489">Methyltransferase</keyword>
<feature type="binding site" evidence="9">
    <location>
        <position position="126"/>
    </location>
    <ligand>
        <name>ATP</name>
        <dbReference type="ChEBI" id="CHEBI:30616"/>
    </ligand>
</feature>
<dbReference type="GO" id="GO:0032259">
    <property type="term" value="P:methylation"/>
    <property type="evidence" value="ECO:0007669"/>
    <property type="project" value="UniProtKB-KW"/>
</dbReference>
<dbReference type="GO" id="GO:0008168">
    <property type="term" value="F:methyltransferase activity"/>
    <property type="evidence" value="ECO:0007669"/>
    <property type="project" value="UniProtKB-KW"/>
</dbReference>
<evidence type="ECO:0000313" key="12">
    <source>
        <dbReference type="EMBL" id="SFD48054.1"/>
    </source>
</evidence>
<dbReference type="OrthoDB" id="9800696at2"/>
<dbReference type="GO" id="GO:0005524">
    <property type="term" value="F:ATP binding"/>
    <property type="evidence" value="ECO:0007669"/>
    <property type="project" value="UniProtKB-KW"/>
</dbReference>
<comment type="subcellular location">
    <subcellularLocation>
        <location evidence="9">Cytoplasm</location>
    </subcellularLocation>
</comment>